<name>A0A8T0ECW5_ARGBR</name>
<protein>
    <submittedName>
        <fullName evidence="1">Uncharacterized protein</fullName>
    </submittedName>
</protein>
<sequence>MLPPRQEKKSPSAIRLIAVCNKDDLYIYCICSQSSPMLVVINLTSKRCNQRNDGGKQSFKLSSLTRLMSWVRPSFGMDSPALL</sequence>
<organism evidence="1 2">
    <name type="scientific">Argiope bruennichi</name>
    <name type="common">Wasp spider</name>
    <name type="synonym">Aranea bruennichi</name>
    <dbReference type="NCBI Taxonomy" id="94029"/>
    <lineage>
        <taxon>Eukaryota</taxon>
        <taxon>Metazoa</taxon>
        <taxon>Ecdysozoa</taxon>
        <taxon>Arthropoda</taxon>
        <taxon>Chelicerata</taxon>
        <taxon>Arachnida</taxon>
        <taxon>Araneae</taxon>
        <taxon>Araneomorphae</taxon>
        <taxon>Entelegynae</taxon>
        <taxon>Araneoidea</taxon>
        <taxon>Araneidae</taxon>
        <taxon>Argiope</taxon>
    </lineage>
</organism>
<keyword evidence="2" id="KW-1185">Reference proteome</keyword>
<accession>A0A8T0ECW5</accession>
<reference evidence="1" key="1">
    <citation type="journal article" date="2020" name="bioRxiv">
        <title>Chromosome-level reference genome of the European wasp spider Argiope bruennichi: a resource for studies on range expansion and evolutionary adaptation.</title>
        <authorList>
            <person name="Sheffer M.M."/>
            <person name="Hoppe A."/>
            <person name="Krehenwinkel H."/>
            <person name="Uhl G."/>
            <person name="Kuss A.W."/>
            <person name="Jensen L."/>
            <person name="Jensen C."/>
            <person name="Gillespie R.G."/>
            <person name="Hoff K.J."/>
            <person name="Prost S."/>
        </authorList>
    </citation>
    <scope>NUCLEOTIDE SEQUENCE</scope>
</reference>
<dbReference type="AlphaFoldDB" id="A0A8T0ECW5"/>
<dbReference type="Proteomes" id="UP000807504">
    <property type="component" value="Unassembled WGS sequence"/>
</dbReference>
<dbReference type="EMBL" id="JABXBU010002228">
    <property type="protein sequence ID" value="KAF8770473.1"/>
    <property type="molecule type" value="Genomic_DNA"/>
</dbReference>
<evidence type="ECO:0000313" key="2">
    <source>
        <dbReference type="Proteomes" id="UP000807504"/>
    </source>
</evidence>
<comment type="caution">
    <text evidence="1">The sequence shown here is derived from an EMBL/GenBank/DDBJ whole genome shotgun (WGS) entry which is preliminary data.</text>
</comment>
<proteinExistence type="predicted"/>
<evidence type="ECO:0000313" key="1">
    <source>
        <dbReference type="EMBL" id="KAF8770473.1"/>
    </source>
</evidence>
<gene>
    <name evidence="1" type="ORF">HNY73_017998</name>
</gene>
<reference evidence="1" key="2">
    <citation type="submission" date="2020-06" db="EMBL/GenBank/DDBJ databases">
        <authorList>
            <person name="Sheffer M."/>
        </authorList>
    </citation>
    <scope>NUCLEOTIDE SEQUENCE</scope>
</reference>